<dbReference type="InterPro" id="IPR014752">
    <property type="entry name" value="Arrestin-like_C"/>
</dbReference>
<dbReference type="AlphaFoldDB" id="A0A0C3PT16"/>
<dbReference type="EMBL" id="KN840453">
    <property type="protein sequence ID" value="KIP10613.1"/>
    <property type="molecule type" value="Genomic_DNA"/>
</dbReference>
<sequence length="351" mass="39183">MVVINPPAIELVFDRRVRVAGETIEGEVHLYFPGMVADNISEVVVKLCGGITTTVTQFQGRGTYVRKHADLTYEERLLWKTGDAFPKASSPTLRLPFQFKLPDVLPSSCDFPCFLSGMQARGTVGYFIEVTGARLGLHRSRKISHAFPVVPWNTAGAASHAHLTVYGWSGRWKTLQQTKDIRKGFRGERSRVEVSVRVPDISGLPVDTPVPFTIDVVTTTKTMNKADLASRESIWPAPPSRVEDLEFTLERTCAVRPGPGHAGEVAIEKKDRVWLPSAEQKNARSTMGQWRQEVTFRSVFNLSYVPPSFETESFSLRVCGHICAPTWILLISPLIVQWAPETMFPWDGEQG</sequence>
<name>A0A0C3PT16_PHLG1</name>
<organism evidence="1 2">
    <name type="scientific">Phlebiopsis gigantea (strain 11061_1 CR5-6)</name>
    <name type="common">White-rot fungus</name>
    <name type="synonym">Peniophora gigantea</name>
    <dbReference type="NCBI Taxonomy" id="745531"/>
    <lineage>
        <taxon>Eukaryota</taxon>
        <taxon>Fungi</taxon>
        <taxon>Dikarya</taxon>
        <taxon>Basidiomycota</taxon>
        <taxon>Agaricomycotina</taxon>
        <taxon>Agaricomycetes</taxon>
        <taxon>Polyporales</taxon>
        <taxon>Phanerochaetaceae</taxon>
        <taxon>Phlebiopsis</taxon>
    </lineage>
</organism>
<dbReference type="HOGENOM" id="CLU_056201_0_0_1"/>
<reference evidence="1 2" key="1">
    <citation type="journal article" date="2014" name="PLoS Genet.">
        <title>Analysis of the Phlebiopsis gigantea genome, transcriptome and secretome provides insight into its pioneer colonization strategies of wood.</title>
        <authorList>
            <person name="Hori C."/>
            <person name="Ishida T."/>
            <person name="Igarashi K."/>
            <person name="Samejima M."/>
            <person name="Suzuki H."/>
            <person name="Master E."/>
            <person name="Ferreira P."/>
            <person name="Ruiz-Duenas F.J."/>
            <person name="Held B."/>
            <person name="Canessa P."/>
            <person name="Larrondo L.F."/>
            <person name="Schmoll M."/>
            <person name="Druzhinina I.S."/>
            <person name="Kubicek C.P."/>
            <person name="Gaskell J.A."/>
            <person name="Kersten P."/>
            <person name="St John F."/>
            <person name="Glasner J."/>
            <person name="Sabat G."/>
            <person name="Splinter BonDurant S."/>
            <person name="Syed K."/>
            <person name="Yadav J."/>
            <person name="Mgbeahuruike A.C."/>
            <person name="Kovalchuk A."/>
            <person name="Asiegbu F.O."/>
            <person name="Lackner G."/>
            <person name="Hoffmeister D."/>
            <person name="Rencoret J."/>
            <person name="Gutierrez A."/>
            <person name="Sun H."/>
            <person name="Lindquist E."/>
            <person name="Barry K."/>
            <person name="Riley R."/>
            <person name="Grigoriev I.V."/>
            <person name="Henrissat B."/>
            <person name="Kues U."/>
            <person name="Berka R.M."/>
            <person name="Martinez A.T."/>
            <person name="Covert S.F."/>
            <person name="Blanchette R.A."/>
            <person name="Cullen D."/>
        </authorList>
    </citation>
    <scope>NUCLEOTIDE SEQUENCE [LARGE SCALE GENOMIC DNA]</scope>
    <source>
        <strain evidence="1 2">11061_1 CR5-6</strain>
    </source>
</reference>
<keyword evidence="2" id="KW-1185">Reference proteome</keyword>
<dbReference type="SUPFAM" id="SSF81296">
    <property type="entry name" value="E set domains"/>
    <property type="match status" value="1"/>
</dbReference>
<evidence type="ECO:0000313" key="2">
    <source>
        <dbReference type="Proteomes" id="UP000053257"/>
    </source>
</evidence>
<gene>
    <name evidence="1" type="ORF">PHLGIDRAFT_65373</name>
</gene>
<dbReference type="Proteomes" id="UP000053257">
    <property type="component" value="Unassembled WGS sequence"/>
</dbReference>
<dbReference type="InterPro" id="IPR014756">
    <property type="entry name" value="Ig_E-set"/>
</dbReference>
<proteinExistence type="predicted"/>
<dbReference type="OrthoDB" id="2742096at2759"/>
<evidence type="ECO:0008006" key="3">
    <source>
        <dbReference type="Google" id="ProtNLM"/>
    </source>
</evidence>
<protein>
    <recommendedName>
        <fullName evidence="3">Arrestin-like N-terminal domain-containing protein</fullName>
    </recommendedName>
</protein>
<dbReference type="Gene3D" id="2.60.40.640">
    <property type="match status" value="1"/>
</dbReference>
<evidence type="ECO:0000313" key="1">
    <source>
        <dbReference type="EMBL" id="KIP10613.1"/>
    </source>
</evidence>
<accession>A0A0C3PT16</accession>